<keyword evidence="1" id="KW-0547">Nucleotide-binding</keyword>
<evidence type="ECO:0000313" key="7">
    <source>
        <dbReference type="Proteomes" id="UP000195570"/>
    </source>
</evidence>
<dbReference type="GO" id="GO:0005634">
    <property type="term" value="C:nucleus"/>
    <property type="evidence" value="ECO:0007669"/>
    <property type="project" value="TreeGrafter"/>
</dbReference>
<evidence type="ECO:0000256" key="2">
    <source>
        <dbReference type="ARBA" id="ARBA00022840"/>
    </source>
</evidence>
<feature type="domain" description="Clp1 N-terminal" evidence="4">
    <location>
        <begin position="17"/>
        <end position="94"/>
    </location>
</feature>
<dbReference type="GeneID" id="92374927"/>
<accession>A0A1G4IBE9</accession>
<dbReference type="SUPFAM" id="SSF52540">
    <property type="entry name" value="P-loop containing nucleoside triphosphate hydrolases"/>
    <property type="match status" value="1"/>
</dbReference>
<dbReference type="Gene3D" id="3.40.50.300">
    <property type="entry name" value="P-loop containing nucleotide triphosphate hydrolases"/>
    <property type="match status" value="1"/>
</dbReference>
<protein>
    <submittedName>
        <fullName evidence="6">Pre-mRNA cleavage complex II Clp1-like, conserved</fullName>
    </submittedName>
</protein>
<dbReference type="InterPro" id="IPR045116">
    <property type="entry name" value="Clp1/Grc3"/>
</dbReference>
<evidence type="ECO:0000256" key="1">
    <source>
        <dbReference type="ARBA" id="ARBA00022741"/>
    </source>
</evidence>
<feature type="domain" description="Clp1 P-loop" evidence="5">
    <location>
        <begin position="129"/>
        <end position="319"/>
    </location>
</feature>
<dbReference type="GO" id="GO:0005524">
    <property type="term" value="F:ATP binding"/>
    <property type="evidence" value="ECO:0007669"/>
    <property type="project" value="UniProtKB-KW"/>
</dbReference>
<dbReference type="Proteomes" id="UP000195570">
    <property type="component" value="Unassembled WGS sequence"/>
</dbReference>
<feature type="compositionally biased region" description="Polar residues" evidence="3">
    <location>
        <begin position="103"/>
        <end position="116"/>
    </location>
</feature>
<reference evidence="6" key="1">
    <citation type="submission" date="2016-09" db="EMBL/GenBank/DDBJ databases">
        <authorList>
            <person name="Hebert L."/>
            <person name="Moumen B."/>
        </authorList>
    </citation>
    <scope>NUCLEOTIDE SEQUENCE [LARGE SCALE GENOMIC DNA]</scope>
    <source>
        <strain evidence="6">OVI</strain>
    </source>
</reference>
<dbReference type="RefSeq" id="XP_067080398.1">
    <property type="nucleotide sequence ID" value="XM_067224297.1"/>
</dbReference>
<evidence type="ECO:0000313" key="6">
    <source>
        <dbReference type="EMBL" id="SCU69421.1"/>
    </source>
</evidence>
<comment type="caution">
    <text evidence="6">The sequence shown here is derived from an EMBL/GenBank/DDBJ whole genome shotgun (WGS) entry which is preliminary data.</text>
</comment>
<keyword evidence="7" id="KW-1185">Reference proteome</keyword>
<organism evidence="6 7">
    <name type="scientific">Trypanosoma equiperdum</name>
    <dbReference type="NCBI Taxonomy" id="5694"/>
    <lineage>
        <taxon>Eukaryota</taxon>
        <taxon>Discoba</taxon>
        <taxon>Euglenozoa</taxon>
        <taxon>Kinetoplastea</taxon>
        <taxon>Metakinetoplastina</taxon>
        <taxon>Trypanosomatida</taxon>
        <taxon>Trypanosomatidae</taxon>
        <taxon>Trypanosoma</taxon>
    </lineage>
</organism>
<dbReference type="GO" id="GO:0006388">
    <property type="term" value="P:tRNA splicing, via endonucleolytic cleavage and ligation"/>
    <property type="evidence" value="ECO:0007669"/>
    <property type="project" value="TreeGrafter"/>
</dbReference>
<proteinExistence type="predicted"/>
<keyword evidence="2" id="KW-0067">ATP-binding</keyword>
<dbReference type="PANTHER" id="PTHR12755:SF6">
    <property type="entry name" value="POLYRIBONUCLEOTIDE 5'-HYDROXYL-KINASE CLP1"/>
    <property type="match status" value="1"/>
</dbReference>
<evidence type="ECO:0000259" key="4">
    <source>
        <dbReference type="Pfam" id="PF16573"/>
    </source>
</evidence>
<gene>
    <name evidence="6" type="ORF">TEOVI_000098700</name>
</gene>
<dbReference type="EMBL" id="CZPT02001211">
    <property type="protein sequence ID" value="SCU69421.1"/>
    <property type="molecule type" value="Genomic_DNA"/>
</dbReference>
<dbReference type="InterPro" id="IPR027417">
    <property type="entry name" value="P-loop_NTPase"/>
</dbReference>
<dbReference type="InterPro" id="IPR032324">
    <property type="entry name" value="Clp1_N"/>
</dbReference>
<evidence type="ECO:0000256" key="3">
    <source>
        <dbReference type="SAM" id="MobiDB-lite"/>
    </source>
</evidence>
<dbReference type="PANTHER" id="PTHR12755">
    <property type="entry name" value="CLEAVAGE/POLYADENYLATION FACTOR IA SUBUNIT CLP1P"/>
    <property type="match status" value="1"/>
</dbReference>
<evidence type="ECO:0000259" key="5">
    <source>
        <dbReference type="Pfam" id="PF16575"/>
    </source>
</evidence>
<dbReference type="Gene3D" id="2.60.120.1030">
    <property type="entry name" value="Clp1, DNA binding domain"/>
    <property type="match status" value="1"/>
</dbReference>
<dbReference type="Pfam" id="PF16573">
    <property type="entry name" value="CLP1_N"/>
    <property type="match status" value="1"/>
</dbReference>
<dbReference type="GO" id="GO:0051731">
    <property type="term" value="F:polynucleotide 5'-hydroxyl-kinase activity"/>
    <property type="evidence" value="ECO:0007669"/>
    <property type="project" value="InterPro"/>
</dbReference>
<dbReference type="InterPro" id="IPR038239">
    <property type="entry name" value="Clp1_N_sf"/>
</dbReference>
<name>A0A1G4IBE9_TRYEQ</name>
<feature type="region of interest" description="Disordered" evidence="3">
    <location>
        <begin position="98"/>
        <end position="118"/>
    </location>
</feature>
<sequence length="423" mass="46119">MSSNCRTEEFNLERKELKIRFRSSGYVVLTDGAATIFGAPLKKNTRYDFSMCSIPVVSPVACRLHVGGDFTSVVTYIRTDVYDIHAVLDFARHEASKRGVPSLNDTNPEGTSSNSLKEGPWGPRVLVVGDVNTGKSSLCRSLANMAVASQVHGVALVDVDVGQQGITCPGSVATAFVDNYLPIDEGFNTVMPLTAFFGDKTVNASTRGRYLDLCASLARGIISFSLATPKFAAGGVIVNTMGWVTDMGLDLLFQLLSVFSITHVVVCGSGNKLTETLRNAVIDEKIIFLKYPKQTGVFKRKGNVRDSWRAEQIVSYFQGTKRTPLLSYRAVCYVKDVHFIHALKLEPLSWKDVEPLSLAAVSWTDSLEAVNDINVAGFIVLLEVGETFFSFLSPVAGTLPKPFILVSPTIRLPRDKVPPLQAP</sequence>
<dbReference type="AlphaFoldDB" id="A0A1G4IBE9"/>
<dbReference type="Pfam" id="PF16575">
    <property type="entry name" value="CLP1_P"/>
    <property type="match status" value="1"/>
</dbReference>
<dbReference type="VEuPathDB" id="TriTrypDB:TEOVI_000098700"/>
<dbReference type="InterPro" id="IPR032319">
    <property type="entry name" value="CLP1_P"/>
</dbReference>